<reference evidence="2" key="1">
    <citation type="journal article" date="2019" name="Sci. Rep.">
        <title>Draft genome of Tanacetum cinerariifolium, the natural source of mosquito coil.</title>
        <authorList>
            <person name="Yamashiro T."/>
            <person name="Shiraishi A."/>
            <person name="Satake H."/>
            <person name="Nakayama K."/>
        </authorList>
    </citation>
    <scope>NUCLEOTIDE SEQUENCE</scope>
</reference>
<evidence type="ECO:0000313" key="2">
    <source>
        <dbReference type="EMBL" id="GFD00213.1"/>
    </source>
</evidence>
<accession>A0A699SSB6</accession>
<keyword evidence="2" id="KW-0808">Transferase</keyword>
<keyword evidence="2" id="KW-0695">RNA-directed DNA polymerase</keyword>
<protein>
    <submittedName>
        <fullName evidence="2">Reverse transcriptase domain-containing protein</fullName>
    </submittedName>
</protein>
<feature type="region of interest" description="Disordered" evidence="1">
    <location>
        <begin position="22"/>
        <end position="56"/>
    </location>
</feature>
<dbReference type="GO" id="GO:0003964">
    <property type="term" value="F:RNA-directed DNA polymerase activity"/>
    <property type="evidence" value="ECO:0007669"/>
    <property type="project" value="UniProtKB-KW"/>
</dbReference>
<comment type="caution">
    <text evidence="2">The sequence shown here is derived from an EMBL/GenBank/DDBJ whole genome shotgun (WGS) entry which is preliminary data.</text>
</comment>
<organism evidence="2">
    <name type="scientific">Tanacetum cinerariifolium</name>
    <name type="common">Dalmatian daisy</name>
    <name type="synonym">Chrysanthemum cinerariifolium</name>
    <dbReference type="NCBI Taxonomy" id="118510"/>
    <lineage>
        <taxon>Eukaryota</taxon>
        <taxon>Viridiplantae</taxon>
        <taxon>Streptophyta</taxon>
        <taxon>Embryophyta</taxon>
        <taxon>Tracheophyta</taxon>
        <taxon>Spermatophyta</taxon>
        <taxon>Magnoliopsida</taxon>
        <taxon>eudicotyledons</taxon>
        <taxon>Gunneridae</taxon>
        <taxon>Pentapetalae</taxon>
        <taxon>asterids</taxon>
        <taxon>campanulids</taxon>
        <taxon>Asterales</taxon>
        <taxon>Asteraceae</taxon>
        <taxon>Asteroideae</taxon>
        <taxon>Anthemideae</taxon>
        <taxon>Anthemidinae</taxon>
        <taxon>Tanacetum</taxon>
    </lineage>
</organism>
<keyword evidence="2" id="KW-0548">Nucleotidyltransferase</keyword>
<dbReference type="EMBL" id="BKCJ011183379">
    <property type="protein sequence ID" value="GFD00213.1"/>
    <property type="molecule type" value="Genomic_DNA"/>
</dbReference>
<sequence>MQNQLTNLTDLITKFVNSKCASTSNSGTLPSNIISNPRSDLKANTTQSGVSYDGPQIPPSLSFLPKLVENKLEATKDTVNPTNNGSTKDVQPQVIQSKFLILTSKPVTSPIYETAIALVSASKPNPKASIPYPSRRNNER</sequence>
<name>A0A699SSB6_TANCI</name>
<evidence type="ECO:0000256" key="1">
    <source>
        <dbReference type="SAM" id="MobiDB-lite"/>
    </source>
</evidence>
<dbReference type="AlphaFoldDB" id="A0A699SSB6"/>
<gene>
    <name evidence="2" type="ORF">Tci_872182</name>
</gene>
<proteinExistence type="predicted"/>
<feature type="non-terminal residue" evidence="2">
    <location>
        <position position="140"/>
    </location>
</feature>
<feature type="compositionally biased region" description="Polar residues" evidence="1">
    <location>
        <begin position="22"/>
        <end position="50"/>
    </location>
</feature>